<dbReference type="GO" id="GO:0004722">
    <property type="term" value="F:protein serine/threonine phosphatase activity"/>
    <property type="evidence" value="ECO:0007669"/>
    <property type="project" value="UniProtKB-EC"/>
</dbReference>
<evidence type="ECO:0000313" key="5">
    <source>
        <dbReference type="Proteomes" id="UP001599756"/>
    </source>
</evidence>
<dbReference type="PANTHER" id="PTHR43156">
    <property type="entry name" value="STAGE II SPORULATION PROTEIN E-RELATED"/>
    <property type="match status" value="1"/>
</dbReference>
<evidence type="ECO:0000256" key="2">
    <source>
        <dbReference type="SAM" id="Phobius"/>
    </source>
</evidence>
<dbReference type="InterPro" id="IPR036457">
    <property type="entry name" value="PPM-type-like_dom_sf"/>
</dbReference>
<reference evidence="4 5" key="1">
    <citation type="submission" date="2024-09" db="EMBL/GenBank/DDBJ databases">
        <title>The Natural Products Discovery Center: Release of the First 8490 Sequenced Strains for Exploring Actinobacteria Biosynthetic Diversity.</title>
        <authorList>
            <person name="Kalkreuter E."/>
            <person name="Kautsar S.A."/>
            <person name="Yang D."/>
            <person name="Bader C.D."/>
            <person name="Teijaro C.N."/>
            <person name="Fluegel L."/>
            <person name="Davis C.M."/>
            <person name="Simpson J.R."/>
            <person name="Lauterbach L."/>
            <person name="Steele A.D."/>
            <person name="Gui C."/>
            <person name="Meng S."/>
            <person name="Li G."/>
            <person name="Viehrig K."/>
            <person name="Ye F."/>
            <person name="Su P."/>
            <person name="Kiefer A.F."/>
            <person name="Nichols A."/>
            <person name="Cepeda A.J."/>
            <person name="Yan W."/>
            <person name="Fan B."/>
            <person name="Jiang Y."/>
            <person name="Adhikari A."/>
            <person name="Zheng C.-J."/>
            <person name="Schuster L."/>
            <person name="Cowan T.M."/>
            <person name="Smanski M.J."/>
            <person name="Chevrette M.G."/>
            <person name="De Carvalho L.P.S."/>
            <person name="Shen B."/>
        </authorList>
    </citation>
    <scope>NUCLEOTIDE SEQUENCE [LARGE SCALE GENOMIC DNA]</scope>
    <source>
        <strain evidence="4 5">NPDC059500</strain>
    </source>
</reference>
<keyword evidence="5" id="KW-1185">Reference proteome</keyword>
<protein>
    <submittedName>
        <fullName evidence="4">PP2C family protein-serine/threonine phosphatase</fullName>
        <ecNumber evidence="4">3.1.3.16</ecNumber>
    </submittedName>
</protein>
<dbReference type="EMBL" id="JBHYTS010000053">
    <property type="protein sequence ID" value="MFE1754151.1"/>
    <property type="molecule type" value="Genomic_DNA"/>
</dbReference>
<gene>
    <name evidence="4" type="ORF">ACFW88_27020</name>
</gene>
<dbReference type="Pfam" id="PF07228">
    <property type="entry name" value="SpoIIE"/>
    <property type="match status" value="1"/>
</dbReference>
<feature type="transmembrane region" description="Helical" evidence="2">
    <location>
        <begin position="106"/>
        <end position="128"/>
    </location>
</feature>
<evidence type="ECO:0000259" key="3">
    <source>
        <dbReference type="SMART" id="SM00331"/>
    </source>
</evidence>
<evidence type="ECO:0000313" key="4">
    <source>
        <dbReference type="EMBL" id="MFE1754151.1"/>
    </source>
</evidence>
<evidence type="ECO:0000256" key="1">
    <source>
        <dbReference type="ARBA" id="ARBA00022801"/>
    </source>
</evidence>
<dbReference type="Proteomes" id="UP001599756">
    <property type="component" value="Unassembled WGS sequence"/>
</dbReference>
<dbReference type="PANTHER" id="PTHR43156:SF2">
    <property type="entry name" value="STAGE II SPORULATION PROTEIN E"/>
    <property type="match status" value="1"/>
</dbReference>
<dbReference type="InterPro" id="IPR052016">
    <property type="entry name" value="Bact_Sigma-Reg"/>
</dbReference>
<dbReference type="EC" id="3.1.3.16" evidence="4"/>
<keyword evidence="2" id="KW-1133">Transmembrane helix</keyword>
<organism evidence="4 5">
    <name type="scientific">Streptomyces anandii</name>
    <dbReference type="NCBI Taxonomy" id="285454"/>
    <lineage>
        <taxon>Bacteria</taxon>
        <taxon>Bacillati</taxon>
        <taxon>Actinomycetota</taxon>
        <taxon>Actinomycetes</taxon>
        <taxon>Kitasatosporales</taxon>
        <taxon>Streptomycetaceae</taxon>
        <taxon>Streptomyces</taxon>
    </lineage>
</organism>
<accession>A0ABW6HCQ3</accession>
<name>A0ABW6HCQ3_9ACTN</name>
<dbReference type="InterPro" id="IPR001932">
    <property type="entry name" value="PPM-type_phosphatase-like_dom"/>
</dbReference>
<dbReference type="RefSeq" id="WP_381842623.1">
    <property type="nucleotide sequence ID" value="NZ_JBHYTS010000053.1"/>
</dbReference>
<dbReference type="Gene3D" id="3.60.40.10">
    <property type="entry name" value="PPM-type phosphatase domain"/>
    <property type="match status" value="1"/>
</dbReference>
<keyword evidence="2" id="KW-0472">Membrane</keyword>
<sequence>MFRWQVWPQYMAAFAKTRGGLRTPQTHGEHLPGIAMMSVVAVTIPLVLLELAISDSTVRLIPLVVMLPALTAAVGTLRETVYAVVWVVLVITAVLVYRPLPSLGDQIIVLLLALVLGGLCVLTCRRRIKGEEETRRMRSGAAALQRQMLRPLPVLTDRVIVDGVCLMVEEDLLVGGDIYEAVASPYGTRLLIGDVQGKGLPAVAAAFAVLGAFRETAPREPTLTAVGDALEAAVERHNAFAAQSGEPERFVTALLLGIDDSSATQALNCGHLPPYLMDAGPVTIAPTGEPGVPLGLAELSKEPRTVEWFVFPPGATLLLCSDGVTEARDAAGEFYPIEEQLRDWADVSPWKVAHKLAADLRRYTDGDQRDDITALVVRKVN</sequence>
<feature type="transmembrane region" description="Helical" evidence="2">
    <location>
        <begin position="31"/>
        <end position="51"/>
    </location>
</feature>
<proteinExistence type="predicted"/>
<dbReference type="SUPFAM" id="SSF81606">
    <property type="entry name" value="PP2C-like"/>
    <property type="match status" value="1"/>
</dbReference>
<feature type="transmembrane region" description="Helical" evidence="2">
    <location>
        <begin position="57"/>
        <end position="74"/>
    </location>
</feature>
<feature type="transmembrane region" description="Helical" evidence="2">
    <location>
        <begin position="81"/>
        <end position="100"/>
    </location>
</feature>
<keyword evidence="2" id="KW-0812">Transmembrane</keyword>
<feature type="domain" description="PPM-type phosphatase" evidence="3">
    <location>
        <begin position="159"/>
        <end position="379"/>
    </location>
</feature>
<keyword evidence="1 4" id="KW-0378">Hydrolase</keyword>
<comment type="caution">
    <text evidence="4">The sequence shown here is derived from an EMBL/GenBank/DDBJ whole genome shotgun (WGS) entry which is preliminary data.</text>
</comment>
<dbReference type="SMART" id="SM00331">
    <property type="entry name" value="PP2C_SIG"/>
    <property type="match status" value="1"/>
</dbReference>